<reference evidence="2 3" key="1">
    <citation type="journal article" date="2018" name="Sci. Rep.">
        <title>Genome sequence of the cauliflower mushroom Sparassis crispa (Hanabiratake) and its association with beneficial usage.</title>
        <authorList>
            <person name="Kiyama R."/>
            <person name="Furutani Y."/>
            <person name="Kawaguchi K."/>
            <person name="Nakanishi T."/>
        </authorList>
    </citation>
    <scope>NUCLEOTIDE SEQUENCE [LARGE SCALE GENOMIC DNA]</scope>
</reference>
<dbReference type="AlphaFoldDB" id="A0A401H051"/>
<dbReference type="RefSeq" id="XP_027618704.1">
    <property type="nucleotide sequence ID" value="XM_027762903.1"/>
</dbReference>
<accession>A0A401H051</accession>
<dbReference type="Proteomes" id="UP000287166">
    <property type="component" value="Unassembled WGS sequence"/>
</dbReference>
<evidence type="ECO:0000256" key="1">
    <source>
        <dbReference type="SAM" id="MobiDB-lite"/>
    </source>
</evidence>
<comment type="caution">
    <text evidence="2">The sequence shown here is derived from an EMBL/GenBank/DDBJ whole genome shotgun (WGS) entry which is preliminary data.</text>
</comment>
<keyword evidence="3" id="KW-1185">Reference proteome</keyword>
<feature type="region of interest" description="Disordered" evidence="1">
    <location>
        <begin position="1"/>
        <end position="29"/>
    </location>
</feature>
<evidence type="ECO:0000313" key="3">
    <source>
        <dbReference type="Proteomes" id="UP000287166"/>
    </source>
</evidence>
<sequence>MKDETHQADSLEDNAPKSHPLKPATTVAERDADYVEKLKEREGSLANTEFEDGKIEEGLRRNVKANIFRYI</sequence>
<proteinExistence type="predicted"/>
<organism evidence="2 3">
    <name type="scientific">Sparassis crispa</name>
    <dbReference type="NCBI Taxonomy" id="139825"/>
    <lineage>
        <taxon>Eukaryota</taxon>
        <taxon>Fungi</taxon>
        <taxon>Dikarya</taxon>
        <taxon>Basidiomycota</taxon>
        <taxon>Agaricomycotina</taxon>
        <taxon>Agaricomycetes</taxon>
        <taxon>Polyporales</taxon>
        <taxon>Sparassidaceae</taxon>
        <taxon>Sparassis</taxon>
    </lineage>
</organism>
<dbReference type="GeneID" id="38784708"/>
<dbReference type="EMBL" id="BFAD01000012">
    <property type="protein sequence ID" value="GBE87791.1"/>
    <property type="molecule type" value="Genomic_DNA"/>
</dbReference>
<evidence type="ECO:0000313" key="2">
    <source>
        <dbReference type="EMBL" id="GBE87791.1"/>
    </source>
</evidence>
<name>A0A401H051_9APHY</name>
<gene>
    <name evidence="2" type="ORF">SCP_1200150</name>
</gene>
<dbReference type="OrthoDB" id="2157103at2759"/>
<dbReference type="InParanoid" id="A0A401H051"/>
<protein>
    <submittedName>
        <fullName evidence="2">Uncharacterized protein</fullName>
    </submittedName>
</protein>